<dbReference type="EMBL" id="JAQQWK010000002">
    <property type="protein sequence ID" value="KAK8051332.1"/>
    <property type="molecule type" value="Genomic_DNA"/>
</dbReference>
<organism evidence="2 3">
    <name type="scientific">Apiospora rasikravindrae</name>
    <dbReference type="NCBI Taxonomy" id="990691"/>
    <lineage>
        <taxon>Eukaryota</taxon>
        <taxon>Fungi</taxon>
        <taxon>Dikarya</taxon>
        <taxon>Ascomycota</taxon>
        <taxon>Pezizomycotina</taxon>
        <taxon>Sordariomycetes</taxon>
        <taxon>Xylariomycetidae</taxon>
        <taxon>Amphisphaeriales</taxon>
        <taxon>Apiosporaceae</taxon>
        <taxon>Apiospora</taxon>
    </lineage>
</organism>
<evidence type="ECO:0000313" key="2">
    <source>
        <dbReference type="EMBL" id="KAK8051332.1"/>
    </source>
</evidence>
<feature type="region of interest" description="Disordered" evidence="1">
    <location>
        <begin position="99"/>
        <end position="130"/>
    </location>
</feature>
<comment type="caution">
    <text evidence="2">The sequence shown here is derived from an EMBL/GenBank/DDBJ whole genome shotgun (WGS) entry which is preliminary data.</text>
</comment>
<accession>A0ABR1TXJ2</accession>
<evidence type="ECO:0000313" key="3">
    <source>
        <dbReference type="Proteomes" id="UP001444661"/>
    </source>
</evidence>
<protein>
    <submittedName>
        <fullName evidence="2">Uncharacterized protein</fullName>
    </submittedName>
</protein>
<proteinExistence type="predicted"/>
<reference evidence="2 3" key="1">
    <citation type="submission" date="2023-01" db="EMBL/GenBank/DDBJ databases">
        <title>Analysis of 21 Apiospora genomes using comparative genomics revels a genus with tremendous synthesis potential of carbohydrate active enzymes and secondary metabolites.</title>
        <authorList>
            <person name="Sorensen T."/>
        </authorList>
    </citation>
    <scope>NUCLEOTIDE SEQUENCE [LARGE SCALE GENOMIC DNA]</scope>
    <source>
        <strain evidence="2 3">CBS 33761</strain>
    </source>
</reference>
<name>A0ABR1TXJ2_9PEZI</name>
<sequence>MQRIVSSPKIGRPSSYMITYPQGSERERTLHDRIVYLPWFTGEAPWGPEPGLYKGVVLGINGETGDAVTVKVNSPVLETLDRAAYSSLQAANNIMPHSVRSSGVKKCPKSATAGANVNSEGQSSSGTSPMLDQWARETRLERLPITELLVQQSTKYAHPEMVDRGPMLTLDEIPIGARIDPGSNS</sequence>
<dbReference type="Proteomes" id="UP001444661">
    <property type="component" value="Unassembled WGS sequence"/>
</dbReference>
<gene>
    <name evidence="2" type="ORF">PG993_002717</name>
</gene>
<keyword evidence="3" id="KW-1185">Reference proteome</keyword>
<feature type="compositionally biased region" description="Polar residues" evidence="1">
    <location>
        <begin position="113"/>
        <end position="130"/>
    </location>
</feature>
<evidence type="ECO:0000256" key="1">
    <source>
        <dbReference type="SAM" id="MobiDB-lite"/>
    </source>
</evidence>